<dbReference type="InterPro" id="IPR018093">
    <property type="entry name" value="BCCT_CS"/>
</dbReference>
<dbReference type="InterPro" id="IPR000060">
    <property type="entry name" value="BCCT_transptr"/>
</dbReference>
<feature type="transmembrane region" description="Helical" evidence="8">
    <location>
        <begin position="472"/>
        <end position="491"/>
    </location>
</feature>
<sequence length="583" mass="62450">MLSNQDVVAGTAGGEEPIELVGEKSDLPISWGVVGTAMAVVIAIVVWGLFAPADFSDFATNALGSVIDKLGWAFTFFGTAFVFFMLAVAFSRFGTIRLGRDDEAPEFSTVSWFAMMFAAGMGIGLMFYGVSEPLSHFRSGVPGIGTESVGGAMATTLFHWTLHPWCMYAVVGLGIAYSTFRMGRKQLLSSCFVPLIGEKGANGVVGKIIDVLAIVATIFGTACSLGIGATQIRAGLAKVGWIDLQADTFEPGLSNPNNLWLLVIVSVLTVCFVISAVTGVSKGIQYISNLNMVLAGLLAVFVFVLGPSVFILNMVPTAFGNYLSDFFQMTARTADSNNGEAAGWLSGWTIFYWAWWISWSPFVGMFLARISRGRTIREFVIAIVLVPSAVSLVWFSIFGGTAIYFEEIGSSIYGDGDAKRQLFDLLYKLPGGAAAAVIAMILLATFFITSADSASTVMGSMAQNGALTANRFITASWGVGTAAIGLVLLFTGGASTLSNLQNVTIIAASPFLFILVVLMVAIVKDLSNDPLYLDHKAQQRFAMKLAREARVHQEHVARQQQIEGLKKGLHKLTHPGHGHQLKK</sequence>
<dbReference type="PANTHER" id="PTHR30047:SF7">
    <property type="entry name" value="HIGH-AFFINITY CHOLINE TRANSPORT PROTEIN"/>
    <property type="match status" value="1"/>
</dbReference>
<feature type="transmembrane region" description="Helical" evidence="8">
    <location>
        <begin position="350"/>
        <end position="368"/>
    </location>
</feature>
<dbReference type="GO" id="GO:0022857">
    <property type="term" value="F:transmembrane transporter activity"/>
    <property type="evidence" value="ECO:0007669"/>
    <property type="project" value="InterPro"/>
</dbReference>
<evidence type="ECO:0000256" key="7">
    <source>
        <dbReference type="ARBA" id="ARBA00023136"/>
    </source>
</evidence>
<evidence type="ECO:0000313" key="9">
    <source>
        <dbReference type="EMBL" id="MBN9644729.1"/>
    </source>
</evidence>
<feature type="transmembrane region" description="Helical" evidence="8">
    <location>
        <begin position="208"/>
        <end position="229"/>
    </location>
</feature>
<dbReference type="NCBIfam" id="TIGR00842">
    <property type="entry name" value="bcct"/>
    <property type="match status" value="1"/>
</dbReference>
<evidence type="ECO:0000256" key="5">
    <source>
        <dbReference type="ARBA" id="ARBA00022692"/>
    </source>
</evidence>
<dbReference type="Proteomes" id="UP000664332">
    <property type="component" value="Unassembled WGS sequence"/>
</dbReference>
<dbReference type="Pfam" id="PF02028">
    <property type="entry name" value="BCCT"/>
    <property type="match status" value="1"/>
</dbReference>
<accession>A0A939E1I9</accession>
<evidence type="ECO:0000256" key="2">
    <source>
        <dbReference type="ARBA" id="ARBA00005658"/>
    </source>
</evidence>
<comment type="caution">
    <text evidence="9">The sequence shown here is derived from an EMBL/GenBank/DDBJ whole genome shotgun (WGS) entry which is preliminary data.</text>
</comment>
<comment type="subcellular location">
    <subcellularLocation>
        <location evidence="1">Cell membrane</location>
        <topology evidence="1">Multi-pass membrane protein</topology>
    </subcellularLocation>
</comment>
<dbReference type="GO" id="GO:0005886">
    <property type="term" value="C:plasma membrane"/>
    <property type="evidence" value="ECO:0007669"/>
    <property type="project" value="UniProtKB-SubCell"/>
</dbReference>
<evidence type="ECO:0000256" key="1">
    <source>
        <dbReference type="ARBA" id="ARBA00004651"/>
    </source>
</evidence>
<feature type="transmembrane region" description="Helical" evidence="8">
    <location>
        <begin position="110"/>
        <end position="130"/>
    </location>
</feature>
<dbReference type="PANTHER" id="PTHR30047">
    <property type="entry name" value="HIGH-AFFINITY CHOLINE TRANSPORT PROTEIN-RELATED"/>
    <property type="match status" value="1"/>
</dbReference>
<keyword evidence="3" id="KW-0813">Transport</keyword>
<evidence type="ECO:0000256" key="6">
    <source>
        <dbReference type="ARBA" id="ARBA00022989"/>
    </source>
</evidence>
<reference evidence="9" key="1">
    <citation type="submission" date="2021-03" db="EMBL/GenBank/DDBJ databases">
        <authorList>
            <person name="Sun Q."/>
        </authorList>
    </citation>
    <scope>NUCLEOTIDE SEQUENCE</scope>
    <source>
        <strain evidence="9">CCM 8862</strain>
    </source>
</reference>
<comment type="similarity">
    <text evidence="2">Belongs to the BCCT transporter (TC 2.A.15) family.</text>
</comment>
<dbReference type="Gene3D" id="1.20.5.430">
    <property type="match status" value="1"/>
</dbReference>
<proteinExistence type="inferred from homology"/>
<dbReference type="PROSITE" id="PS01303">
    <property type="entry name" value="BCCT"/>
    <property type="match status" value="1"/>
</dbReference>
<evidence type="ECO:0000256" key="4">
    <source>
        <dbReference type="ARBA" id="ARBA00022475"/>
    </source>
</evidence>
<feature type="transmembrane region" description="Helical" evidence="8">
    <location>
        <begin position="503"/>
        <end position="523"/>
    </location>
</feature>
<feature type="transmembrane region" description="Helical" evidence="8">
    <location>
        <begin position="292"/>
        <end position="315"/>
    </location>
</feature>
<gene>
    <name evidence="9" type="ORF">JZY06_08930</name>
</gene>
<evidence type="ECO:0000256" key="8">
    <source>
        <dbReference type="SAM" id="Phobius"/>
    </source>
</evidence>
<protein>
    <submittedName>
        <fullName evidence="9">BCCT family transporter</fullName>
    </submittedName>
</protein>
<keyword evidence="4" id="KW-1003">Cell membrane</keyword>
<feature type="transmembrane region" description="Helical" evidence="8">
    <location>
        <begin position="162"/>
        <end position="180"/>
    </location>
</feature>
<feature type="transmembrane region" description="Helical" evidence="8">
    <location>
        <begin position="425"/>
        <end position="451"/>
    </location>
</feature>
<evidence type="ECO:0000313" key="10">
    <source>
        <dbReference type="Proteomes" id="UP000664332"/>
    </source>
</evidence>
<organism evidence="9 10">
    <name type="scientific">Corynebacterium mendelii</name>
    <dbReference type="NCBI Taxonomy" id="2765362"/>
    <lineage>
        <taxon>Bacteria</taxon>
        <taxon>Bacillati</taxon>
        <taxon>Actinomycetota</taxon>
        <taxon>Actinomycetes</taxon>
        <taxon>Mycobacteriales</taxon>
        <taxon>Corynebacteriaceae</taxon>
        <taxon>Corynebacterium</taxon>
    </lineage>
</organism>
<keyword evidence="6 8" id="KW-1133">Transmembrane helix</keyword>
<dbReference type="EMBL" id="JAFLEQ010000016">
    <property type="protein sequence ID" value="MBN9644729.1"/>
    <property type="molecule type" value="Genomic_DNA"/>
</dbReference>
<feature type="transmembrane region" description="Helical" evidence="8">
    <location>
        <begin position="70"/>
        <end position="90"/>
    </location>
</feature>
<keyword evidence="5 8" id="KW-0812">Transmembrane</keyword>
<keyword evidence="10" id="KW-1185">Reference proteome</keyword>
<feature type="transmembrane region" description="Helical" evidence="8">
    <location>
        <begin position="29"/>
        <end position="50"/>
    </location>
</feature>
<keyword evidence="7 8" id="KW-0472">Membrane</keyword>
<feature type="transmembrane region" description="Helical" evidence="8">
    <location>
        <begin position="259"/>
        <end position="280"/>
    </location>
</feature>
<feature type="transmembrane region" description="Helical" evidence="8">
    <location>
        <begin position="380"/>
        <end position="405"/>
    </location>
</feature>
<dbReference type="AlphaFoldDB" id="A0A939E1I9"/>
<evidence type="ECO:0000256" key="3">
    <source>
        <dbReference type="ARBA" id="ARBA00022448"/>
    </source>
</evidence>
<name>A0A939E1I9_9CORY</name>